<organism evidence="1 2">
    <name type="scientific">Stachybotrys elegans</name>
    <dbReference type="NCBI Taxonomy" id="80388"/>
    <lineage>
        <taxon>Eukaryota</taxon>
        <taxon>Fungi</taxon>
        <taxon>Dikarya</taxon>
        <taxon>Ascomycota</taxon>
        <taxon>Pezizomycotina</taxon>
        <taxon>Sordariomycetes</taxon>
        <taxon>Hypocreomycetidae</taxon>
        <taxon>Hypocreales</taxon>
        <taxon>Stachybotryaceae</taxon>
        <taxon>Stachybotrys</taxon>
    </lineage>
</organism>
<keyword evidence="2" id="KW-1185">Reference proteome</keyword>
<evidence type="ECO:0000313" key="1">
    <source>
        <dbReference type="EMBL" id="KAH7329370.1"/>
    </source>
</evidence>
<proteinExistence type="predicted"/>
<evidence type="ECO:0000313" key="2">
    <source>
        <dbReference type="Proteomes" id="UP000813444"/>
    </source>
</evidence>
<dbReference type="Proteomes" id="UP000813444">
    <property type="component" value="Unassembled WGS sequence"/>
</dbReference>
<protein>
    <submittedName>
        <fullName evidence="1">Uncharacterized protein</fullName>
    </submittedName>
</protein>
<name>A0A8K0WXL3_9HYPO</name>
<gene>
    <name evidence="1" type="ORF">B0I35DRAFT_404606</name>
</gene>
<dbReference type="AlphaFoldDB" id="A0A8K0WXL3"/>
<accession>A0A8K0WXL3</accession>
<sequence length="205" mass="23539">MRHRSSPVRKEAREAKTASAAKQGTRFVALLQNLNKTMSYMHMYLETLESNSKDRRDGACARIWGCLKFWMAGCSMKDEDEDEYQGRAKERRREQNRTEYGLSRVKGLDVGALGLRGSILWLLVSLLAGLAETLEVVVARRDKTEKEQVEEIVVEERQSGEGEVEDQFRARVEQRRLDKKLGHGSRGVSTTIPDDSCRWTREWAM</sequence>
<comment type="caution">
    <text evidence="1">The sequence shown here is derived from an EMBL/GenBank/DDBJ whole genome shotgun (WGS) entry which is preliminary data.</text>
</comment>
<dbReference type="EMBL" id="JAGPNK010000001">
    <property type="protein sequence ID" value="KAH7329370.1"/>
    <property type="molecule type" value="Genomic_DNA"/>
</dbReference>
<reference evidence="1" key="1">
    <citation type="journal article" date="2021" name="Nat. Commun.">
        <title>Genetic determinants of endophytism in the Arabidopsis root mycobiome.</title>
        <authorList>
            <person name="Mesny F."/>
            <person name="Miyauchi S."/>
            <person name="Thiergart T."/>
            <person name="Pickel B."/>
            <person name="Atanasova L."/>
            <person name="Karlsson M."/>
            <person name="Huettel B."/>
            <person name="Barry K.W."/>
            <person name="Haridas S."/>
            <person name="Chen C."/>
            <person name="Bauer D."/>
            <person name="Andreopoulos W."/>
            <person name="Pangilinan J."/>
            <person name="LaButti K."/>
            <person name="Riley R."/>
            <person name="Lipzen A."/>
            <person name="Clum A."/>
            <person name="Drula E."/>
            <person name="Henrissat B."/>
            <person name="Kohler A."/>
            <person name="Grigoriev I.V."/>
            <person name="Martin F.M."/>
            <person name="Hacquard S."/>
        </authorList>
    </citation>
    <scope>NUCLEOTIDE SEQUENCE</scope>
    <source>
        <strain evidence="1">MPI-CAGE-CH-0235</strain>
    </source>
</reference>